<dbReference type="Pfam" id="PF13193">
    <property type="entry name" value="AMP-binding_C"/>
    <property type="match status" value="1"/>
</dbReference>
<accession>A0ABU8DBW0</accession>
<dbReference type="RefSeq" id="WP_336202533.1">
    <property type="nucleotide sequence ID" value="NZ_JBANEI010000002.1"/>
</dbReference>
<dbReference type="Pfam" id="PF00550">
    <property type="entry name" value="PP-binding"/>
    <property type="match status" value="1"/>
</dbReference>
<feature type="domain" description="Carrier" evidence="1">
    <location>
        <begin position="972"/>
        <end position="1046"/>
    </location>
</feature>
<dbReference type="InterPro" id="IPR023213">
    <property type="entry name" value="CAT-like_dom_sf"/>
</dbReference>
<dbReference type="EMBL" id="JBANEI010000002">
    <property type="protein sequence ID" value="MEI2680997.1"/>
    <property type="molecule type" value="Genomic_DNA"/>
</dbReference>
<dbReference type="Gene3D" id="3.30.300.30">
    <property type="match status" value="1"/>
</dbReference>
<name>A0ABU8DBW0_ERWAP</name>
<dbReference type="PROSITE" id="PS00455">
    <property type="entry name" value="AMP_BINDING"/>
    <property type="match status" value="1"/>
</dbReference>
<dbReference type="InterPro" id="IPR045851">
    <property type="entry name" value="AMP-bd_C_sf"/>
</dbReference>
<dbReference type="SUPFAM" id="SSF53474">
    <property type="entry name" value="alpha/beta-Hydrolases"/>
    <property type="match status" value="1"/>
</dbReference>
<comment type="caution">
    <text evidence="2">The sequence shown here is derived from an EMBL/GenBank/DDBJ whole genome shotgun (WGS) entry which is preliminary data.</text>
</comment>
<organism evidence="2 3">
    <name type="scientific">Erwinia aphidicola</name>
    <dbReference type="NCBI Taxonomy" id="68334"/>
    <lineage>
        <taxon>Bacteria</taxon>
        <taxon>Pseudomonadati</taxon>
        <taxon>Pseudomonadota</taxon>
        <taxon>Gammaproteobacteria</taxon>
        <taxon>Enterobacterales</taxon>
        <taxon>Erwiniaceae</taxon>
        <taxon>Erwinia</taxon>
    </lineage>
</organism>
<gene>
    <name evidence="2" type="ORF">V8N49_04925</name>
</gene>
<protein>
    <submittedName>
        <fullName evidence="2">Amino acid adenylation domain-containing protein</fullName>
    </submittedName>
</protein>
<reference evidence="2 3" key="1">
    <citation type="submission" date="2024-02" db="EMBL/GenBank/DDBJ databases">
        <title>First report Erwinia aphidicola in onion in Chile.</title>
        <authorList>
            <person name="Valenzuela M."/>
            <person name="Pena M."/>
            <person name="Dutta B."/>
        </authorList>
    </citation>
    <scope>NUCLEOTIDE SEQUENCE [LARGE SCALE GENOMIC DNA]</scope>
    <source>
        <strain evidence="2 3">QCJ3A</strain>
    </source>
</reference>
<dbReference type="SUPFAM" id="SSF52777">
    <property type="entry name" value="CoA-dependent acyltransferases"/>
    <property type="match status" value="2"/>
</dbReference>
<proteinExistence type="predicted"/>
<dbReference type="PANTHER" id="PTHR45527:SF1">
    <property type="entry name" value="FATTY ACID SYNTHASE"/>
    <property type="match status" value="1"/>
</dbReference>
<dbReference type="Gene3D" id="3.30.559.30">
    <property type="entry name" value="Nonribosomal peptide synthetase, condensation domain"/>
    <property type="match status" value="1"/>
</dbReference>
<dbReference type="Gene3D" id="3.30.559.10">
    <property type="entry name" value="Chloramphenicol acetyltransferase-like domain"/>
    <property type="match status" value="1"/>
</dbReference>
<dbReference type="NCBIfam" id="TIGR01733">
    <property type="entry name" value="AA-adenyl-dom"/>
    <property type="match status" value="1"/>
</dbReference>
<sequence>MAIYPLTSVQQAVWLDQLLTPSTPCYNVGALWRIEREVDITLLNQAINETLAQHDALKLTLKESEGGIIQTTVSNQDFTLEYHDFSQDNDAEKKAREYLKDKFNQPFKLYEELLWRCVFIKTTATTALWLINAHHIIADGTSVSLLSGMIMDRYKQLKSGQLAAHQQIFGYRDFIANDCAYLQSTRYERDRAFWLTRFAEHAQPGMERRAGFDPGQAWPSQQINRPLPLERYQRLCALAAAHGCSPMHLMTALLACWYSRLWQVEQLTLGVPVHNRSGAQHKRTLGMFSSMIPVALSVDLSQPFSALMSQIAAELRCCYRHQRFPIAELNRQLRLGQQGRRQLYDLSFSLEVFPTDIELEGSQLKVETLHHGFEQMPLALYLRHYHPGDAPLLEFNFNEAWFSTADAQRSADRLLMLLDHLLDHGAEQPLAQIPLLLPQEQQQIFGQWNNTEQQWPLPEGIHRGFEQQTARTPGAVALCGHGGNVSYQQLNQRANRLAAELRQAGIGPDDRVALCCARSSEMVTALLAILKSGGAYVPLDPDYPPDRLSHMLSDCGAALVLLDDAGEQALSPLLGADLPVWHLSRDAARWQTQREANLPALAADPQRSLAYVIYTSGSTGKPKGVMNEHLGVMNRLRWMQEEYRLTPQDCVLQKTPFSFDVSVWEFFWPLMVGARLAIARPAGHQDPDYLSQLIAAQQVTTLHFVPSMLQLFLRHGDMERCRPLRKVMCSGEALPLAAVQRFHQQLPDAELHNLYGPTEAAVDVSFWHCRRDDARGLVPIGRPVANTQLYILDAQLQPLPPGVSGELHIGGVQVARGYLNREQLSAERFIADPFSSDPAARLYKTGDLARWLEDGSIEYLGRNDFQVKIHGLRIELGEIEQQIAGFSGIDDVVVMACDDGRGDKRLIAWLVAAPQPGLREKLRRTLQDALPEYMIPSAFVRLDAFPLSPNGKLDRKALPQPAWQAEETAWRAPQSAGERQLAAWWRELLQVENIGCDDDFFALGGHSLHAIQLMVKLKRAGIALEMKTLFANSTLSAQARAIAGCAELNAQAHAPLPMQKLLQQLNQPAAQFRLTQRLNSPAEAGNLWMVHPAVVGCEIYRDLAQAFDGQLNAIGINNYNLYHQPPIPSLSALASYYLQHMVSQGLSRQQPVQLLGWSLGGVIALEIAAQLEQRGYRDIHLCLLDSLYQTDIQQRIVAGMLAPLLAMIGIEGEAAERALRIEQLELSMNNQPLSAPLRHSRVTLFKATEFADLSMDGIDGVELLALSDNGLGKVCPQLQVIPLAANHHSIILCHEPIVAALNLAQKIGSSAA</sequence>
<dbReference type="InterPro" id="IPR009081">
    <property type="entry name" value="PP-bd_ACP"/>
</dbReference>
<evidence type="ECO:0000313" key="3">
    <source>
        <dbReference type="Proteomes" id="UP001306592"/>
    </source>
</evidence>
<evidence type="ECO:0000313" key="2">
    <source>
        <dbReference type="EMBL" id="MEI2680997.1"/>
    </source>
</evidence>
<dbReference type="CDD" id="cd17646">
    <property type="entry name" value="A_NRPS_AB3403-like"/>
    <property type="match status" value="1"/>
</dbReference>
<dbReference type="SUPFAM" id="SSF56801">
    <property type="entry name" value="Acetyl-CoA synthetase-like"/>
    <property type="match status" value="1"/>
</dbReference>
<dbReference type="Pfam" id="PF00501">
    <property type="entry name" value="AMP-binding"/>
    <property type="match status" value="1"/>
</dbReference>
<dbReference type="PROSITE" id="PS50075">
    <property type="entry name" value="CARRIER"/>
    <property type="match status" value="1"/>
</dbReference>
<dbReference type="Proteomes" id="UP001306592">
    <property type="component" value="Unassembled WGS sequence"/>
</dbReference>
<dbReference type="Gene3D" id="2.30.38.10">
    <property type="entry name" value="Luciferase, Domain 3"/>
    <property type="match status" value="1"/>
</dbReference>
<dbReference type="InterPro" id="IPR010071">
    <property type="entry name" value="AA_adenyl_dom"/>
</dbReference>
<dbReference type="InterPro" id="IPR025110">
    <property type="entry name" value="AMP-bd_C"/>
</dbReference>
<dbReference type="Gene3D" id="3.40.50.1820">
    <property type="entry name" value="alpha/beta hydrolase"/>
    <property type="match status" value="1"/>
</dbReference>
<dbReference type="InterPro" id="IPR000873">
    <property type="entry name" value="AMP-dep_synth/lig_dom"/>
</dbReference>
<evidence type="ECO:0000259" key="1">
    <source>
        <dbReference type="PROSITE" id="PS50075"/>
    </source>
</evidence>
<dbReference type="InterPro" id="IPR001031">
    <property type="entry name" value="Thioesterase"/>
</dbReference>
<dbReference type="Gene3D" id="1.10.1200.10">
    <property type="entry name" value="ACP-like"/>
    <property type="match status" value="1"/>
</dbReference>
<dbReference type="InterPro" id="IPR001242">
    <property type="entry name" value="Condensation_dom"/>
</dbReference>
<dbReference type="Pfam" id="PF00975">
    <property type="entry name" value="Thioesterase"/>
    <property type="match status" value="1"/>
</dbReference>
<keyword evidence="3" id="KW-1185">Reference proteome</keyword>
<dbReference type="InterPro" id="IPR029058">
    <property type="entry name" value="AB_hydrolase_fold"/>
</dbReference>
<dbReference type="InterPro" id="IPR036736">
    <property type="entry name" value="ACP-like_sf"/>
</dbReference>
<dbReference type="Gene3D" id="3.40.50.980">
    <property type="match status" value="2"/>
</dbReference>
<dbReference type="Pfam" id="PF00668">
    <property type="entry name" value="Condensation"/>
    <property type="match status" value="1"/>
</dbReference>
<dbReference type="SUPFAM" id="SSF47336">
    <property type="entry name" value="ACP-like"/>
    <property type="match status" value="1"/>
</dbReference>
<dbReference type="InterPro" id="IPR020845">
    <property type="entry name" value="AMP-binding_CS"/>
</dbReference>
<dbReference type="PANTHER" id="PTHR45527">
    <property type="entry name" value="NONRIBOSOMAL PEPTIDE SYNTHETASE"/>
    <property type="match status" value="1"/>
</dbReference>